<dbReference type="EMBL" id="CM046394">
    <property type="protein sequence ID" value="KAI8545881.1"/>
    <property type="molecule type" value="Genomic_DNA"/>
</dbReference>
<evidence type="ECO:0000313" key="1">
    <source>
        <dbReference type="EMBL" id="KAI8545881.1"/>
    </source>
</evidence>
<keyword evidence="2" id="KW-1185">Reference proteome</keyword>
<protein>
    <submittedName>
        <fullName evidence="1">Uncharacterized protein</fullName>
    </submittedName>
</protein>
<name>A0ACC0MYQ7_RHOML</name>
<accession>A0ACC0MYQ7</accession>
<dbReference type="Proteomes" id="UP001062846">
    <property type="component" value="Chromosome 7"/>
</dbReference>
<sequence>MGRGKIEIKKIENANTRQVTFSKRRVGLLKKAKELAILCDAEVAVIVFSSTGKLFEFSSAGMRQTISRYNKGLDSSESALVENSSEAALVENKPETQESKEVDILKEEIAKLKAKQMQLLGKDLTGMSMKELQHLEEILNGGLLSVKERREQILMDQLEQSRVQYLLWFHFRSSGLCWRMRLYADRQVQELRGFLPSSEHSARTPYLELYPEERSNSFVKHGPGSPDIVHTCAVDLQLGLPSSEVCPKREVCRKRKAPEKEDCSSNSGSQMSLL</sequence>
<organism evidence="1 2">
    <name type="scientific">Rhododendron molle</name>
    <name type="common">Chinese azalea</name>
    <name type="synonym">Azalea mollis</name>
    <dbReference type="NCBI Taxonomy" id="49168"/>
    <lineage>
        <taxon>Eukaryota</taxon>
        <taxon>Viridiplantae</taxon>
        <taxon>Streptophyta</taxon>
        <taxon>Embryophyta</taxon>
        <taxon>Tracheophyta</taxon>
        <taxon>Spermatophyta</taxon>
        <taxon>Magnoliopsida</taxon>
        <taxon>eudicotyledons</taxon>
        <taxon>Gunneridae</taxon>
        <taxon>Pentapetalae</taxon>
        <taxon>asterids</taxon>
        <taxon>Ericales</taxon>
        <taxon>Ericaceae</taxon>
        <taxon>Ericoideae</taxon>
        <taxon>Rhodoreae</taxon>
        <taxon>Rhododendron</taxon>
    </lineage>
</organism>
<reference evidence="1" key="1">
    <citation type="submission" date="2022-02" db="EMBL/GenBank/DDBJ databases">
        <title>Plant Genome Project.</title>
        <authorList>
            <person name="Zhang R.-G."/>
        </authorList>
    </citation>
    <scope>NUCLEOTIDE SEQUENCE</scope>
    <source>
        <strain evidence="1">AT1</strain>
    </source>
</reference>
<comment type="caution">
    <text evidence="1">The sequence shown here is derived from an EMBL/GenBank/DDBJ whole genome shotgun (WGS) entry which is preliminary data.</text>
</comment>
<gene>
    <name evidence="1" type="ORF">RHMOL_Rhmol07G0071900</name>
</gene>
<evidence type="ECO:0000313" key="2">
    <source>
        <dbReference type="Proteomes" id="UP001062846"/>
    </source>
</evidence>
<proteinExistence type="predicted"/>